<dbReference type="AlphaFoldDB" id="A0AA38HKZ7"/>
<proteinExistence type="predicted"/>
<feature type="compositionally biased region" description="Low complexity" evidence="1">
    <location>
        <begin position="129"/>
        <end position="146"/>
    </location>
</feature>
<evidence type="ECO:0000313" key="4">
    <source>
        <dbReference type="Proteomes" id="UP001168821"/>
    </source>
</evidence>
<sequence>MLDSLVRVSRRVLKVPKAIASQIGVLKEDEVCPTTHSQQPPGDGTGTRSDHRRDESACRRADAELAAASRHLYTVERADRETPRVRSETANRPNGLHRGPQTGTQRIATSYRGRSARVRSQFGGRKAQTTRTPSVTRPPSATIETR</sequence>
<evidence type="ECO:0000313" key="3">
    <source>
        <dbReference type="EMBL" id="KAJ3639131.1"/>
    </source>
</evidence>
<dbReference type="Proteomes" id="UP001168821">
    <property type="component" value="Unassembled WGS sequence"/>
</dbReference>
<comment type="caution">
    <text evidence="3">The sequence shown here is derived from an EMBL/GenBank/DDBJ whole genome shotgun (WGS) entry which is preliminary data.</text>
</comment>
<organism evidence="3 4">
    <name type="scientific">Zophobas morio</name>
    <dbReference type="NCBI Taxonomy" id="2755281"/>
    <lineage>
        <taxon>Eukaryota</taxon>
        <taxon>Metazoa</taxon>
        <taxon>Ecdysozoa</taxon>
        <taxon>Arthropoda</taxon>
        <taxon>Hexapoda</taxon>
        <taxon>Insecta</taxon>
        <taxon>Pterygota</taxon>
        <taxon>Neoptera</taxon>
        <taxon>Endopterygota</taxon>
        <taxon>Coleoptera</taxon>
        <taxon>Polyphaga</taxon>
        <taxon>Cucujiformia</taxon>
        <taxon>Tenebrionidae</taxon>
        <taxon>Zophobas</taxon>
    </lineage>
</organism>
<accession>A0AA38HKZ7</accession>
<evidence type="ECO:0000313" key="2">
    <source>
        <dbReference type="EMBL" id="KAJ3639118.1"/>
    </source>
</evidence>
<evidence type="ECO:0000256" key="1">
    <source>
        <dbReference type="SAM" id="MobiDB-lite"/>
    </source>
</evidence>
<dbReference type="EMBL" id="JALNTZ010000013">
    <property type="protein sequence ID" value="KAJ3639131.1"/>
    <property type="molecule type" value="Genomic_DNA"/>
</dbReference>
<reference evidence="3" key="1">
    <citation type="journal article" date="2023" name="G3 (Bethesda)">
        <title>Whole genome assemblies of Zophobas morio and Tenebrio molitor.</title>
        <authorList>
            <person name="Kaur S."/>
            <person name="Stinson S.A."/>
            <person name="diCenzo G.C."/>
        </authorList>
    </citation>
    <scope>NUCLEOTIDE SEQUENCE</scope>
    <source>
        <strain evidence="3">QUZm001</strain>
    </source>
</reference>
<feature type="compositionally biased region" description="Basic and acidic residues" evidence="1">
    <location>
        <begin position="48"/>
        <end position="63"/>
    </location>
</feature>
<keyword evidence="4" id="KW-1185">Reference proteome</keyword>
<feature type="region of interest" description="Disordered" evidence="1">
    <location>
        <begin position="30"/>
        <end position="146"/>
    </location>
</feature>
<name>A0AA38HKZ7_9CUCU</name>
<feature type="compositionally biased region" description="Basic and acidic residues" evidence="1">
    <location>
        <begin position="73"/>
        <end position="89"/>
    </location>
</feature>
<gene>
    <name evidence="2" type="ORF">Zmor_004181</name>
    <name evidence="3" type="ORF">Zmor_004194</name>
</gene>
<dbReference type="EMBL" id="JALNTZ010000013">
    <property type="protein sequence ID" value="KAJ3639118.1"/>
    <property type="molecule type" value="Genomic_DNA"/>
</dbReference>
<protein>
    <submittedName>
        <fullName evidence="3">Uncharacterized protein</fullName>
    </submittedName>
</protein>